<feature type="region of interest" description="Disordered" evidence="4">
    <location>
        <begin position="1"/>
        <end position="80"/>
    </location>
</feature>
<name>R0M8C3_NOSB1</name>
<proteinExistence type="predicted"/>
<evidence type="ECO:0000256" key="3">
    <source>
        <dbReference type="PROSITE-ProRule" id="PRU00810"/>
    </source>
</evidence>
<dbReference type="HOGENOM" id="CLU_2038719_0_0_1"/>
<dbReference type="VEuPathDB" id="MicrosporidiaDB:NBO_32g0009"/>
<evidence type="ECO:0000256" key="4">
    <source>
        <dbReference type="SAM" id="MobiDB-lite"/>
    </source>
</evidence>
<dbReference type="EMBL" id="KB908940">
    <property type="protein sequence ID" value="EOB14234.1"/>
    <property type="molecule type" value="Genomic_DNA"/>
</dbReference>
<dbReference type="InterPro" id="IPR003822">
    <property type="entry name" value="PAH"/>
</dbReference>
<dbReference type="OrthoDB" id="10265969at2759"/>
<dbReference type="PROSITE" id="PS51477">
    <property type="entry name" value="PAH"/>
    <property type="match status" value="1"/>
</dbReference>
<dbReference type="GO" id="GO:0006355">
    <property type="term" value="P:regulation of DNA-templated transcription"/>
    <property type="evidence" value="ECO:0007669"/>
    <property type="project" value="InterPro"/>
</dbReference>
<accession>R0M8C3</accession>
<comment type="subcellular location">
    <subcellularLocation>
        <location evidence="1 3">Nucleus</location>
    </subcellularLocation>
</comment>
<evidence type="ECO:0000313" key="5">
    <source>
        <dbReference type="EMBL" id="EOB14234.1"/>
    </source>
</evidence>
<evidence type="ECO:0000313" key="6">
    <source>
        <dbReference type="Proteomes" id="UP000016927"/>
    </source>
</evidence>
<evidence type="ECO:0000256" key="2">
    <source>
        <dbReference type="ARBA" id="ARBA00023242"/>
    </source>
</evidence>
<protein>
    <submittedName>
        <fullName evidence="5">Transcriptional regulator-like protein</fullName>
    </submittedName>
</protein>
<dbReference type="STRING" id="578461.R0M8C3"/>
<dbReference type="Gene3D" id="1.20.1160.11">
    <property type="entry name" value="Paired amphipathic helix"/>
    <property type="match status" value="1"/>
</dbReference>
<keyword evidence="6" id="KW-1185">Reference proteome</keyword>
<gene>
    <name evidence="5" type="ORF">NBO_32g0009</name>
</gene>
<evidence type="ECO:0000256" key="1">
    <source>
        <dbReference type="ARBA" id="ARBA00004123"/>
    </source>
</evidence>
<dbReference type="SUPFAM" id="SSF47762">
    <property type="entry name" value="PAH2 domain"/>
    <property type="match status" value="1"/>
</dbReference>
<sequence length="121" mass="13942">MSKDMENTSNQDNESWNDQNKKRVAREDVVGDYNSDGMSKQYFIPPPQQAHISIPKPQEYVDSNLGGQQQSMTMSKSAVPEDAEVSDAMVFLNKIKEEYSNEMLIYDNFLETMRDFKFGKN</sequence>
<feature type="compositionally biased region" description="Polar residues" evidence="4">
    <location>
        <begin position="65"/>
        <end position="76"/>
    </location>
</feature>
<organism evidence="5 6">
    <name type="scientific">Nosema bombycis (strain CQ1 / CVCC 102059)</name>
    <name type="common">Microsporidian parasite</name>
    <name type="synonym">Pebrine of silkworm</name>
    <dbReference type="NCBI Taxonomy" id="578461"/>
    <lineage>
        <taxon>Eukaryota</taxon>
        <taxon>Fungi</taxon>
        <taxon>Fungi incertae sedis</taxon>
        <taxon>Microsporidia</taxon>
        <taxon>Nosematidae</taxon>
        <taxon>Nosema</taxon>
    </lineage>
</organism>
<dbReference type="Proteomes" id="UP000016927">
    <property type="component" value="Unassembled WGS sequence"/>
</dbReference>
<keyword evidence="2 3" id="KW-0539">Nucleus</keyword>
<dbReference type="InterPro" id="IPR036600">
    <property type="entry name" value="PAH_sf"/>
</dbReference>
<dbReference type="GO" id="GO:0005634">
    <property type="term" value="C:nucleus"/>
    <property type="evidence" value="ECO:0007669"/>
    <property type="project" value="UniProtKB-SubCell"/>
</dbReference>
<feature type="compositionally biased region" description="Polar residues" evidence="4">
    <location>
        <begin position="7"/>
        <end position="18"/>
    </location>
</feature>
<feature type="compositionally biased region" description="Basic and acidic residues" evidence="4">
    <location>
        <begin position="19"/>
        <end position="29"/>
    </location>
</feature>
<reference evidence="5 6" key="1">
    <citation type="journal article" date="2013" name="BMC Genomics">
        <title>Comparative genomics of parasitic silkworm microsporidia reveal an association between genome expansion and host adaptation.</title>
        <authorList>
            <person name="Pan G."/>
            <person name="Xu J."/>
            <person name="Li T."/>
            <person name="Xia Q."/>
            <person name="Liu S.L."/>
            <person name="Zhang G."/>
            <person name="Li S."/>
            <person name="Li C."/>
            <person name="Liu H."/>
            <person name="Yang L."/>
            <person name="Liu T."/>
            <person name="Zhang X."/>
            <person name="Wu Z."/>
            <person name="Fan W."/>
            <person name="Dang X."/>
            <person name="Xiang H."/>
            <person name="Tao M."/>
            <person name="Li Y."/>
            <person name="Hu J."/>
            <person name="Li Z."/>
            <person name="Lin L."/>
            <person name="Luo J."/>
            <person name="Geng L."/>
            <person name="Wang L."/>
            <person name="Long M."/>
            <person name="Wan Y."/>
            <person name="He N."/>
            <person name="Zhang Z."/>
            <person name="Lu C."/>
            <person name="Keeling P.J."/>
            <person name="Wang J."/>
            <person name="Xiang Z."/>
            <person name="Zhou Z."/>
        </authorList>
    </citation>
    <scope>NUCLEOTIDE SEQUENCE [LARGE SCALE GENOMIC DNA]</scope>
    <source>
        <strain evidence="6">CQ1 / CVCC 102059</strain>
    </source>
</reference>
<dbReference type="AlphaFoldDB" id="R0M8C3"/>